<dbReference type="AlphaFoldDB" id="A0A4Y2APP7"/>
<accession>A0A4Y2APP7</accession>
<protein>
    <submittedName>
        <fullName evidence="1">Uncharacterized protein</fullName>
    </submittedName>
</protein>
<name>A0A4Y2APP7_ARAVE</name>
<dbReference type="EMBL" id="BGPR01000026">
    <property type="protein sequence ID" value="GBL81803.1"/>
    <property type="molecule type" value="Genomic_DNA"/>
</dbReference>
<dbReference type="Proteomes" id="UP000499080">
    <property type="component" value="Unassembled WGS sequence"/>
</dbReference>
<comment type="caution">
    <text evidence="1">The sequence shown here is derived from an EMBL/GenBank/DDBJ whole genome shotgun (WGS) entry which is preliminary data.</text>
</comment>
<evidence type="ECO:0000313" key="2">
    <source>
        <dbReference type="Proteomes" id="UP000499080"/>
    </source>
</evidence>
<evidence type="ECO:0000313" key="1">
    <source>
        <dbReference type="EMBL" id="GBL81803.1"/>
    </source>
</evidence>
<organism evidence="1 2">
    <name type="scientific">Araneus ventricosus</name>
    <name type="common">Orbweaver spider</name>
    <name type="synonym">Epeira ventricosa</name>
    <dbReference type="NCBI Taxonomy" id="182803"/>
    <lineage>
        <taxon>Eukaryota</taxon>
        <taxon>Metazoa</taxon>
        <taxon>Ecdysozoa</taxon>
        <taxon>Arthropoda</taxon>
        <taxon>Chelicerata</taxon>
        <taxon>Arachnida</taxon>
        <taxon>Araneae</taxon>
        <taxon>Araneomorphae</taxon>
        <taxon>Entelegynae</taxon>
        <taxon>Araneoidea</taxon>
        <taxon>Araneidae</taxon>
        <taxon>Araneus</taxon>
    </lineage>
</organism>
<keyword evidence="2" id="KW-1185">Reference proteome</keyword>
<proteinExistence type="predicted"/>
<sequence>MGEGEEALSHTGNLPRPSWLSFDFVLEIELHRSVLKFKDISPSPCFHETSSRNRTALSSPKVSRFCSSFFLIIPAASSPTHPLLSPAVSCTA</sequence>
<gene>
    <name evidence="1" type="ORF">AVEN_93554_1</name>
</gene>
<reference evidence="1 2" key="1">
    <citation type="journal article" date="2019" name="Sci. Rep.">
        <title>Orb-weaving spider Araneus ventricosus genome elucidates the spidroin gene catalogue.</title>
        <authorList>
            <person name="Kono N."/>
            <person name="Nakamura H."/>
            <person name="Ohtoshi R."/>
            <person name="Moran D.A.P."/>
            <person name="Shinohara A."/>
            <person name="Yoshida Y."/>
            <person name="Fujiwara M."/>
            <person name="Mori M."/>
            <person name="Tomita M."/>
            <person name="Arakawa K."/>
        </authorList>
    </citation>
    <scope>NUCLEOTIDE SEQUENCE [LARGE SCALE GENOMIC DNA]</scope>
</reference>